<name>A0A841JK85_9SPHI</name>
<sequence length="134" mass="15981">MQKRHTKATFLRMIKALNAADQYTRRHDYAFRHSGERTESTKDLFDNEMLAVIKELEDSFKVEDQCDQMRKKIISIAHQMFWELPNGKADIARIDQWCVEQGPFKKLFNKHTIKELPTLVSVFEKVYKHYMSKI</sequence>
<protein>
    <submittedName>
        <fullName evidence="1">Uncharacterized protein</fullName>
    </submittedName>
</protein>
<dbReference type="RefSeq" id="WP_183589879.1">
    <property type="nucleotide sequence ID" value="NZ_JACHCA010000022.1"/>
</dbReference>
<comment type="caution">
    <text evidence="1">The sequence shown here is derived from an EMBL/GenBank/DDBJ whole genome shotgun (WGS) entry which is preliminary data.</text>
</comment>
<dbReference type="EMBL" id="JACHCA010000022">
    <property type="protein sequence ID" value="MBB6131357.1"/>
    <property type="molecule type" value="Genomic_DNA"/>
</dbReference>
<dbReference type="AlphaFoldDB" id="A0A841JK85"/>
<evidence type="ECO:0000313" key="2">
    <source>
        <dbReference type="Proteomes" id="UP000548326"/>
    </source>
</evidence>
<gene>
    <name evidence="1" type="ORF">HDF22_005508</name>
</gene>
<reference evidence="1 2" key="1">
    <citation type="submission" date="2020-08" db="EMBL/GenBank/DDBJ databases">
        <title>Genomic Encyclopedia of Type Strains, Phase IV (KMG-V): Genome sequencing to study the core and pangenomes of soil and plant-associated prokaryotes.</title>
        <authorList>
            <person name="Whitman W."/>
        </authorList>
    </citation>
    <scope>NUCLEOTIDE SEQUENCE [LARGE SCALE GENOMIC DNA]</scope>
    <source>
        <strain evidence="1 2">MP601</strain>
    </source>
</reference>
<accession>A0A841JK85</accession>
<evidence type="ECO:0000313" key="1">
    <source>
        <dbReference type="EMBL" id="MBB6131357.1"/>
    </source>
</evidence>
<dbReference type="Proteomes" id="UP000548326">
    <property type="component" value="Unassembled WGS sequence"/>
</dbReference>
<proteinExistence type="predicted"/>
<organism evidence="1 2">
    <name type="scientific">Mucilaginibacter lappiensis</name>
    <dbReference type="NCBI Taxonomy" id="354630"/>
    <lineage>
        <taxon>Bacteria</taxon>
        <taxon>Pseudomonadati</taxon>
        <taxon>Bacteroidota</taxon>
        <taxon>Sphingobacteriia</taxon>
        <taxon>Sphingobacteriales</taxon>
        <taxon>Sphingobacteriaceae</taxon>
        <taxon>Mucilaginibacter</taxon>
    </lineage>
</organism>